<evidence type="ECO:0000256" key="6">
    <source>
        <dbReference type="ARBA" id="ARBA00022737"/>
    </source>
</evidence>
<keyword evidence="6" id="KW-0677">Repeat</keyword>
<comment type="subcellular location">
    <subcellularLocation>
        <location evidence="1">Nucleus</location>
    </subcellularLocation>
</comment>
<reference evidence="20" key="2">
    <citation type="submission" date="2020-03" db="EMBL/GenBank/DDBJ databases">
        <title>Walnut 2.0.</title>
        <authorList>
            <person name="Marrano A."/>
            <person name="Britton M."/>
            <person name="Zimin A.V."/>
            <person name="Zaini P.A."/>
            <person name="Workman R."/>
            <person name="Puiu D."/>
            <person name="Bianco L."/>
            <person name="Allen B.J."/>
            <person name="Troggio M."/>
            <person name="Leslie C.A."/>
            <person name="Timp W."/>
            <person name="Dendekar A."/>
            <person name="Salzberg S.L."/>
            <person name="Neale D.B."/>
        </authorList>
    </citation>
    <scope>NUCLEOTIDE SEQUENCE</scope>
    <source>
        <tissue evidence="20">Leaves</tissue>
    </source>
</reference>
<dbReference type="InterPro" id="IPR003616">
    <property type="entry name" value="Post-SET_dom"/>
</dbReference>
<name>A0A833WIH6_JUGRE</name>
<dbReference type="PANTHER" id="PTHR13793:SF132">
    <property type="entry name" value="HISTONE-LYSINE N-METHYLTRANSFERASE ATX5"/>
    <property type="match status" value="1"/>
</dbReference>
<dbReference type="Pfam" id="PF00628">
    <property type="entry name" value="PHD"/>
    <property type="match status" value="1"/>
</dbReference>
<comment type="catalytic activity">
    <reaction evidence="11">
        <text>L-lysyl-[histone] + S-adenosyl-L-methionine = N(6)-methyl-L-lysyl-[histone] + S-adenosyl-L-homocysteine + H(+)</text>
        <dbReference type="Rhea" id="RHEA:10024"/>
        <dbReference type="Rhea" id="RHEA-COMP:9845"/>
        <dbReference type="Rhea" id="RHEA-COMP:9846"/>
        <dbReference type="ChEBI" id="CHEBI:15378"/>
        <dbReference type="ChEBI" id="CHEBI:29969"/>
        <dbReference type="ChEBI" id="CHEBI:57856"/>
        <dbReference type="ChEBI" id="CHEBI:59789"/>
        <dbReference type="ChEBI" id="CHEBI:61929"/>
    </reaction>
</comment>
<keyword evidence="3" id="KW-0808">Transferase</keyword>
<keyword evidence="4" id="KW-0949">S-adenosyl-L-methionine</keyword>
<dbReference type="InterPro" id="IPR041955">
    <property type="entry name" value="ATX3/4/5_ePHD"/>
</dbReference>
<dbReference type="Gene3D" id="2.30.30.140">
    <property type="match status" value="1"/>
</dbReference>
<dbReference type="Pfam" id="PF00855">
    <property type="entry name" value="PWWP"/>
    <property type="match status" value="1"/>
</dbReference>
<accession>A0A833WIH6</accession>
<keyword evidence="9" id="KW-0156">Chromatin regulator</keyword>
<dbReference type="Pfam" id="PF13831">
    <property type="entry name" value="PHD_2"/>
    <property type="match status" value="1"/>
</dbReference>
<dbReference type="CDD" id="cd10518">
    <property type="entry name" value="SET_SETD1-like"/>
    <property type="match status" value="1"/>
</dbReference>
<feature type="domain" description="SET" evidence="16">
    <location>
        <begin position="958"/>
        <end position="1075"/>
    </location>
</feature>
<keyword evidence="8" id="KW-0862">Zinc</keyword>
<dbReference type="PROSITE" id="PS50016">
    <property type="entry name" value="ZF_PHD_2"/>
    <property type="match status" value="2"/>
</dbReference>
<evidence type="ECO:0000259" key="15">
    <source>
        <dbReference type="PROSITE" id="PS50016"/>
    </source>
</evidence>
<evidence type="ECO:0000259" key="19">
    <source>
        <dbReference type="PROSITE" id="PS51805"/>
    </source>
</evidence>
<dbReference type="InterPro" id="IPR019787">
    <property type="entry name" value="Znf_PHD-finger"/>
</dbReference>
<dbReference type="PANTHER" id="PTHR13793">
    <property type="entry name" value="PHD FINGER PROTEINS"/>
    <property type="match status" value="1"/>
</dbReference>
<organism evidence="20 21">
    <name type="scientific">Juglans regia</name>
    <name type="common">English walnut</name>
    <dbReference type="NCBI Taxonomy" id="51240"/>
    <lineage>
        <taxon>Eukaryota</taxon>
        <taxon>Viridiplantae</taxon>
        <taxon>Streptophyta</taxon>
        <taxon>Embryophyta</taxon>
        <taxon>Tracheophyta</taxon>
        <taxon>Spermatophyta</taxon>
        <taxon>Magnoliopsida</taxon>
        <taxon>eudicotyledons</taxon>
        <taxon>Gunneridae</taxon>
        <taxon>Pentapetalae</taxon>
        <taxon>rosids</taxon>
        <taxon>fabids</taxon>
        <taxon>Fagales</taxon>
        <taxon>Juglandaceae</taxon>
        <taxon>Juglans</taxon>
    </lineage>
</organism>
<dbReference type="Gene3D" id="3.30.40.10">
    <property type="entry name" value="Zinc/RING finger domain, C3HC4 (zinc finger)"/>
    <property type="match status" value="3"/>
</dbReference>
<evidence type="ECO:0000256" key="5">
    <source>
        <dbReference type="ARBA" id="ARBA00022723"/>
    </source>
</evidence>
<evidence type="ECO:0000256" key="3">
    <source>
        <dbReference type="ARBA" id="ARBA00022679"/>
    </source>
</evidence>
<dbReference type="GO" id="GO:0008168">
    <property type="term" value="F:methyltransferase activity"/>
    <property type="evidence" value="ECO:0007669"/>
    <property type="project" value="UniProtKB-KW"/>
</dbReference>
<feature type="domain" description="PHD-type" evidence="15">
    <location>
        <begin position="664"/>
        <end position="715"/>
    </location>
</feature>
<evidence type="ECO:0000256" key="11">
    <source>
        <dbReference type="ARBA" id="ARBA00052314"/>
    </source>
</evidence>
<dbReference type="PROSITE" id="PS50868">
    <property type="entry name" value="POST_SET"/>
    <property type="match status" value="1"/>
</dbReference>
<protein>
    <recommendedName>
        <fullName evidence="22">Histone-lysine N-methyltransferase ATX4-like</fullName>
    </recommendedName>
</protein>
<evidence type="ECO:0000259" key="18">
    <source>
        <dbReference type="PROSITE" id="PS50868"/>
    </source>
</evidence>
<gene>
    <name evidence="20" type="ORF">F2P56_031345</name>
</gene>
<feature type="domain" description="PHD-type" evidence="15">
    <location>
        <begin position="467"/>
        <end position="523"/>
    </location>
</feature>
<evidence type="ECO:0000313" key="20">
    <source>
        <dbReference type="EMBL" id="KAF5451043.1"/>
    </source>
</evidence>
<evidence type="ECO:0000259" key="16">
    <source>
        <dbReference type="PROSITE" id="PS50280"/>
    </source>
</evidence>
<dbReference type="SUPFAM" id="SSF82199">
    <property type="entry name" value="SET domain"/>
    <property type="match status" value="1"/>
</dbReference>
<proteinExistence type="predicted"/>
<dbReference type="InterPro" id="IPR034732">
    <property type="entry name" value="EPHD"/>
</dbReference>
<dbReference type="InterPro" id="IPR019786">
    <property type="entry name" value="Zinc_finger_PHD-type_CS"/>
</dbReference>
<keyword evidence="2" id="KW-0489">Methyltransferase</keyword>
<dbReference type="GO" id="GO:0006325">
    <property type="term" value="P:chromatin organization"/>
    <property type="evidence" value="ECO:0007669"/>
    <property type="project" value="UniProtKB-KW"/>
</dbReference>
<evidence type="ECO:0000256" key="9">
    <source>
        <dbReference type="ARBA" id="ARBA00022853"/>
    </source>
</evidence>
<dbReference type="CDD" id="cd15517">
    <property type="entry name" value="PHD_TCF19_like"/>
    <property type="match status" value="1"/>
</dbReference>
<dbReference type="InterPro" id="IPR050701">
    <property type="entry name" value="Histone_Mod_Regulator"/>
</dbReference>
<dbReference type="Pfam" id="PF13832">
    <property type="entry name" value="zf-HC5HC2H_2"/>
    <property type="match status" value="1"/>
</dbReference>
<keyword evidence="5" id="KW-0479">Metal-binding</keyword>
<dbReference type="PROSITE" id="PS51805">
    <property type="entry name" value="EPHD"/>
    <property type="match status" value="1"/>
</dbReference>
<dbReference type="SMART" id="SM00508">
    <property type="entry name" value="PostSET"/>
    <property type="match status" value="1"/>
</dbReference>
<evidence type="ECO:0000256" key="10">
    <source>
        <dbReference type="ARBA" id="ARBA00023242"/>
    </source>
</evidence>
<dbReference type="Proteomes" id="UP000619265">
    <property type="component" value="Unassembled WGS sequence"/>
</dbReference>
<dbReference type="EMBL" id="LIHL02000013">
    <property type="protein sequence ID" value="KAF5451043.1"/>
    <property type="molecule type" value="Genomic_DNA"/>
</dbReference>
<dbReference type="InterPro" id="IPR001214">
    <property type="entry name" value="SET_dom"/>
</dbReference>
<feature type="region of interest" description="Disordered" evidence="14">
    <location>
        <begin position="1"/>
        <end position="45"/>
    </location>
</feature>
<reference evidence="20" key="1">
    <citation type="submission" date="2015-10" db="EMBL/GenBank/DDBJ databases">
        <authorList>
            <person name="Martinez-Garcia P.J."/>
            <person name="Crepeau M.W."/>
            <person name="Puiu D."/>
            <person name="Gonzalez-Ibeas D."/>
            <person name="Whalen J."/>
            <person name="Stevens K."/>
            <person name="Paul R."/>
            <person name="Butterfield T."/>
            <person name="Britton M."/>
            <person name="Reagan R."/>
            <person name="Chakraborty S."/>
            <person name="Walawage S.L."/>
            <person name="Vasquez-Gross H.A."/>
            <person name="Cardeno C."/>
            <person name="Famula R."/>
            <person name="Pratt K."/>
            <person name="Kuruganti S."/>
            <person name="Aradhya M.K."/>
            <person name="Leslie C.A."/>
            <person name="Dandekar A.M."/>
            <person name="Salzberg S.L."/>
            <person name="Wegrzyn J.L."/>
            <person name="Langley C.H."/>
            <person name="Neale D.B."/>
        </authorList>
    </citation>
    <scope>NUCLEOTIDE SEQUENCE</scope>
    <source>
        <tissue evidence="20">Leaves</tissue>
    </source>
</reference>
<dbReference type="SMART" id="SM00249">
    <property type="entry name" value="PHD"/>
    <property type="match status" value="3"/>
</dbReference>
<dbReference type="SUPFAM" id="SSF57903">
    <property type="entry name" value="FYVE/PHD zinc finger"/>
    <property type="match status" value="2"/>
</dbReference>
<evidence type="ECO:0000256" key="12">
    <source>
        <dbReference type="ARBA" id="ARBA00054897"/>
    </source>
</evidence>
<dbReference type="SMART" id="SM00317">
    <property type="entry name" value="SET"/>
    <property type="match status" value="1"/>
</dbReference>
<dbReference type="PROSITE" id="PS51566">
    <property type="entry name" value="SAM_MT43_TRX_MLL"/>
    <property type="match status" value="1"/>
</dbReference>
<dbReference type="FunFam" id="2.170.270.10:FF:000058">
    <property type="entry name" value="Histone-lysine N-methyltransferase"/>
    <property type="match status" value="1"/>
</dbReference>
<dbReference type="PROSITE" id="PS50280">
    <property type="entry name" value="SET"/>
    <property type="match status" value="1"/>
</dbReference>
<evidence type="ECO:0008006" key="22">
    <source>
        <dbReference type="Google" id="ProtNLM"/>
    </source>
</evidence>
<dbReference type="InterPro" id="IPR011011">
    <property type="entry name" value="Znf_FYVE_PHD"/>
</dbReference>
<dbReference type="GO" id="GO:0032259">
    <property type="term" value="P:methylation"/>
    <property type="evidence" value="ECO:0007669"/>
    <property type="project" value="UniProtKB-KW"/>
</dbReference>
<dbReference type="InterPro" id="IPR013083">
    <property type="entry name" value="Znf_RING/FYVE/PHD"/>
</dbReference>
<dbReference type="GO" id="GO:0048188">
    <property type="term" value="C:Set1C/COMPASS complex"/>
    <property type="evidence" value="ECO:0007669"/>
    <property type="project" value="UniProtKB-ARBA"/>
</dbReference>
<dbReference type="CDD" id="cd20143">
    <property type="entry name" value="PWWP_AtATX3-like"/>
    <property type="match status" value="1"/>
</dbReference>
<dbReference type="PROSITE" id="PS01359">
    <property type="entry name" value="ZF_PHD_1"/>
    <property type="match status" value="1"/>
</dbReference>
<dbReference type="Gene3D" id="2.170.270.10">
    <property type="entry name" value="SET domain"/>
    <property type="match status" value="1"/>
</dbReference>
<evidence type="ECO:0000256" key="1">
    <source>
        <dbReference type="ARBA" id="ARBA00004123"/>
    </source>
</evidence>
<keyword evidence="7 13" id="KW-0863">Zinc-finger</keyword>
<evidence type="ECO:0000256" key="8">
    <source>
        <dbReference type="ARBA" id="ARBA00022833"/>
    </source>
</evidence>
<dbReference type="InterPro" id="IPR046341">
    <property type="entry name" value="SET_dom_sf"/>
</dbReference>
<dbReference type="FunFam" id="3.30.40.10:FF:000454">
    <property type="entry name" value="Histone-lysine N-methyltransferase"/>
    <property type="match status" value="1"/>
</dbReference>
<dbReference type="GO" id="GO:0008270">
    <property type="term" value="F:zinc ion binding"/>
    <property type="evidence" value="ECO:0007669"/>
    <property type="project" value="UniProtKB-KW"/>
</dbReference>
<sequence>MIIKRNLKSQMPSLKRSKLGDSAGDDEENSAVTRKKRKTKDSNNKNGYYPLNLLGDIAAGIIPVGFEGIISTEKGFAASWCTELSCSPGEVESKTRVRDLTRAKVKSNPTVVAEVSRPPLVKTSRGRVQVLPSRFNDSVIENWRKDSKTSLRDYSFDEDSECKKDKFSFKRPKISSQETKRSGHLEKNGFKSREYATLCDEEEGAEEGHVGFKIFNDIRKYSSSRSTLTSVNEQFGEDEKYLVEQIEEQIEFLENGGRKDGLYGPEDFYSGDIVWAKPGKKEPYWPAIVIDPMTQAPELVLRSCIADAACVMFFGYSGNENQRDYAWVKRGMIFPFTDYVDRFQEQSELIRCKPCEFPMAMEEAFLAENGFTEKLIADINIAAGNTICDETIQLRGIQEATGSNQDLDCHNANQASCIPNVIGKKKATRPCEGCGTTLPFKMTKKFKTATPGGQFLCKTCARLTKSNHYCGICKKIWNHPDSGSWVRCDGCKVWVHAECDKISSNLFKNLGGTDYYCPTCKAKFDFELSDSEKSEKSELKVKWNRNDGQLVLPNKVTVFCNDIEGIYFPSLHLVICNCGFCGTEKQALSDWVKHTGSKLKNWRTSVRVKGSMLPLEQWMLQLADYHENAIVSVRTKKPSIKERKQKLLTFLQEKYEPVCAKWTTERCAVCRWVEDWDYNKIIICNRCQIAVHQECYGARNVRDLTSWLCKACEKPEIKRECCLCPVKGGALKPTDVDTLWVHVTCAWFRPEVSFASDEVMEPALGILCIPSNSFVKICVICKQIHGSCTQCCKCSTYFHAMCASRAGYRMELHCLEKNGRQITKMVSYCAYHRAPNPDTVLIIQSPLGVFSAKSLLQNKKKAGSRLISSNRKKIKEIPREETTELEPFSAARCRIFKRLNNHKKRTKVEAIAHQVMGPCHHPLGEIQRLNTGRQVLEEPKTFSSFRERLYHLQRTENDRVCCGRSGIHGWGLFARRNIQEGEMVLEYRGEQVRRSIADLREARYRLEGKDCYLFKISEEVVVDATDKGNIARLINHSCMPNCYARIMSVGDDESRIVLIAKTNVSTGDELTYDYLFDPDEPDEFKVPCLCNAPNCRKFMN</sequence>
<feature type="domain" description="PHD-type" evidence="19">
    <location>
        <begin position="718"/>
        <end position="833"/>
    </location>
</feature>
<dbReference type="SUPFAM" id="SSF63748">
    <property type="entry name" value="Tudor/PWWP/MBT"/>
    <property type="match status" value="1"/>
</dbReference>
<feature type="domain" description="PWWP" evidence="17">
    <location>
        <begin position="270"/>
        <end position="339"/>
    </location>
</feature>
<dbReference type="InterPro" id="IPR042011">
    <property type="entry name" value="ATX3/4/5_PHD"/>
</dbReference>
<feature type="domain" description="Post-SET" evidence="18">
    <location>
        <begin position="1084"/>
        <end position="1100"/>
    </location>
</feature>
<evidence type="ECO:0000259" key="17">
    <source>
        <dbReference type="PROSITE" id="PS50812"/>
    </source>
</evidence>
<dbReference type="PROSITE" id="PS50812">
    <property type="entry name" value="PWWP"/>
    <property type="match status" value="1"/>
</dbReference>
<dbReference type="Pfam" id="PF00856">
    <property type="entry name" value="SET"/>
    <property type="match status" value="1"/>
</dbReference>
<evidence type="ECO:0000256" key="14">
    <source>
        <dbReference type="SAM" id="MobiDB-lite"/>
    </source>
</evidence>
<comment type="caution">
    <text evidence="20">The sequence shown here is derived from an EMBL/GenBank/DDBJ whole genome shotgun (WGS) entry which is preliminary data.</text>
</comment>
<dbReference type="AlphaFoldDB" id="A0A833WIH6"/>
<dbReference type="CDD" id="cd15495">
    <property type="entry name" value="PHD_ATX3_4_5_like"/>
    <property type="match status" value="1"/>
</dbReference>
<keyword evidence="10" id="KW-0539">Nucleus</keyword>
<dbReference type="Gramene" id="Jr13_29480_p1">
    <property type="protein sequence ID" value="cds.Jr13_29480_p1"/>
    <property type="gene ID" value="Jr13_29480"/>
</dbReference>
<evidence type="ECO:0000256" key="7">
    <source>
        <dbReference type="ARBA" id="ARBA00022771"/>
    </source>
</evidence>
<dbReference type="InterPro" id="IPR000313">
    <property type="entry name" value="PWWP_dom"/>
</dbReference>
<evidence type="ECO:0000256" key="2">
    <source>
        <dbReference type="ARBA" id="ARBA00022603"/>
    </source>
</evidence>
<dbReference type="FunFam" id="3.30.40.10:FF:000464">
    <property type="entry name" value="Histone-lysine N-methyltransferase"/>
    <property type="match status" value="1"/>
</dbReference>
<dbReference type="InterPro" id="IPR025780">
    <property type="entry name" value="Hist-Lys_N-MeTrfase_ATX"/>
</dbReference>
<dbReference type="InterPro" id="IPR001965">
    <property type="entry name" value="Znf_PHD"/>
</dbReference>
<evidence type="ECO:0000313" key="21">
    <source>
        <dbReference type="Proteomes" id="UP000619265"/>
    </source>
</evidence>
<evidence type="ECO:0000256" key="4">
    <source>
        <dbReference type="ARBA" id="ARBA00022691"/>
    </source>
</evidence>
<evidence type="ECO:0000256" key="13">
    <source>
        <dbReference type="PROSITE-ProRule" id="PRU00146"/>
    </source>
</evidence>
<dbReference type="CDD" id="cd15663">
    <property type="entry name" value="ePHD_ATX3_4_5_like"/>
    <property type="match status" value="1"/>
</dbReference>
<comment type="function">
    <text evidence="12">Histone methyltransferase.</text>
</comment>